<dbReference type="NCBIfam" id="NF035944">
    <property type="entry name" value="PEPxxWA-CTERM"/>
    <property type="match status" value="1"/>
</dbReference>
<protein>
    <recommendedName>
        <fullName evidence="2">Ice-binding protein C-terminal domain-containing protein</fullName>
    </recommendedName>
</protein>
<evidence type="ECO:0000313" key="3">
    <source>
        <dbReference type="EMBL" id="GHF28062.1"/>
    </source>
</evidence>
<keyword evidence="1" id="KW-0732">Signal</keyword>
<dbReference type="NCBIfam" id="TIGR02595">
    <property type="entry name" value="PEP_CTERM"/>
    <property type="match status" value="1"/>
</dbReference>
<reference evidence="3" key="1">
    <citation type="journal article" date="2014" name="Int. J. Syst. Evol. Microbiol.">
        <title>Complete genome sequence of Corynebacterium casei LMG S-19264T (=DSM 44701T), isolated from a smear-ripened cheese.</title>
        <authorList>
            <consortium name="US DOE Joint Genome Institute (JGI-PGF)"/>
            <person name="Walter F."/>
            <person name="Albersmeier A."/>
            <person name="Kalinowski J."/>
            <person name="Ruckert C."/>
        </authorList>
    </citation>
    <scope>NUCLEOTIDE SEQUENCE</scope>
    <source>
        <strain evidence="3">KCTC 42590</strain>
    </source>
</reference>
<dbReference type="AlphaFoldDB" id="A0A919AXF7"/>
<accession>A0A919AXF7</accession>
<sequence>MMNIFTKAIAGMALAIGIGGVSNAAITINFEGVDIEAEEYATASGIYFWEFLGNDKEGGSQNPEFGELLDVQGYNIVGSSDDDLNFTLNDGGDSGTWSSNYAVNAFVVKAGSSFLFVDFDATGPVFSSNWCTTGDCTIGGVDLSQYNDGQGNYDFALINKGGNEADMSHLSLYALTSAVPEPATWLMMIMGFGMIGAATRRRRKIALS</sequence>
<feature type="chain" id="PRO_5037471864" description="Ice-binding protein C-terminal domain-containing protein" evidence="1">
    <location>
        <begin position="25"/>
        <end position="208"/>
    </location>
</feature>
<dbReference type="Pfam" id="PF07589">
    <property type="entry name" value="PEP-CTERM"/>
    <property type="match status" value="1"/>
</dbReference>
<gene>
    <name evidence="3" type="ORF">GCM10017044_24060</name>
</gene>
<name>A0A919AXF7_9PROT</name>
<evidence type="ECO:0000313" key="4">
    <source>
        <dbReference type="Proteomes" id="UP000630923"/>
    </source>
</evidence>
<feature type="signal peptide" evidence="1">
    <location>
        <begin position="1"/>
        <end position="24"/>
    </location>
</feature>
<proteinExistence type="predicted"/>
<comment type="caution">
    <text evidence="3">The sequence shown here is derived from an EMBL/GenBank/DDBJ whole genome shotgun (WGS) entry which is preliminary data.</text>
</comment>
<dbReference type="EMBL" id="BNCI01000002">
    <property type="protein sequence ID" value="GHF28062.1"/>
    <property type="molecule type" value="Genomic_DNA"/>
</dbReference>
<dbReference type="Proteomes" id="UP000630923">
    <property type="component" value="Unassembled WGS sequence"/>
</dbReference>
<dbReference type="InterPro" id="IPR013424">
    <property type="entry name" value="Ice-binding_C"/>
</dbReference>
<keyword evidence="4" id="KW-1185">Reference proteome</keyword>
<reference evidence="3" key="2">
    <citation type="submission" date="2020-09" db="EMBL/GenBank/DDBJ databases">
        <authorList>
            <person name="Sun Q."/>
            <person name="Kim S."/>
        </authorList>
    </citation>
    <scope>NUCLEOTIDE SEQUENCE</scope>
    <source>
        <strain evidence="3">KCTC 42590</strain>
    </source>
</reference>
<evidence type="ECO:0000256" key="1">
    <source>
        <dbReference type="SAM" id="SignalP"/>
    </source>
</evidence>
<evidence type="ECO:0000259" key="2">
    <source>
        <dbReference type="Pfam" id="PF07589"/>
    </source>
</evidence>
<organism evidence="3 4">
    <name type="scientific">Kordiimonas sediminis</name>
    <dbReference type="NCBI Taxonomy" id="1735581"/>
    <lineage>
        <taxon>Bacteria</taxon>
        <taxon>Pseudomonadati</taxon>
        <taxon>Pseudomonadota</taxon>
        <taxon>Alphaproteobacteria</taxon>
        <taxon>Kordiimonadales</taxon>
        <taxon>Kordiimonadaceae</taxon>
        <taxon>Kordiimonas</taxon>
    </lineage>
</organism>
<feature type="domain" description="Ice-binding protein C-terminal" evidence="2">
    <location>
        <begin position="178"/>
        <end position="202"/>
    </location>
</feature>
<dbReference type="RefSeq" id="WP_229819408.1">
    <property type="nucleotide sequence ID" value="NZ_BNCI01000002.1"/>
</dbReference>